<evidence type="ECO:0000256" key="1">
    <source>
        <dbReference type="SAM" id="MobiDB-lite"/>
    </source>
</evidence>
<feature type="non-terminal residue" evidence="2">
    <location>
        <position position="492"/>
    </location>
</feature>
<feature type="compositionally biased region" description="Polar residues" evidence="1">
    <location>
        <begin position="30"/>
        <end position="43"/>
    </location>
</feature>
<feature type="compositionally biased region" description="Acidic residues" evidence="1">
    <location>
        <begin position="307"/>
        <end position="316"/>
    </location>
</feature>
<comment type="caution">
    <text evidence="2">The sequence shown here is derived from an EMBL/GenBank/DDBJ whole genome shotgun (WGS) entry which is preliminary data.</text>
</comment>
<dbReference type="EMBL" id="JAAAID010001804">
    <property type="protein sequence ID" value="KAG0008741.1"/>
    <property type="molecule type" value="Genomic_DNA"/>
</dbReference>
<proteinExistence type="predicted"/>
<evidence type="ECO:0000313" key="2">
    <source>
        <dbReference type="EMBL" id="KAG0008741.1"/>
    </source>
</evidence>
<feature type="compositionally biased region" description="Polar residues" evidence="1">
    <location>
        <begin position="290"/>
        <end position="304"/>
    </location>
</feature>
<feature type="region of interest" description="Disordered" evidence="1">
    <location>
        <begin position="290"/>
        <end position="455"/>
    </location>
</feature>
<evidence type="ECO:0000313" key="3">
    <source>
        <dbReference type="Proteomes" id="UP000703661"/>
    </source>
</evidence>
<sequence>MTSLAPTPTPTLKRESTRTLCDQFTTIFDHNDTASAPTSTSSQEKLDFATQPSSLEPASQIASLESNDLANLWNLRDCEQESILSSSSSLPCTLPSPATSVFTPAGTPGSESDESSMLDALSPPSSPWFPSALDLEKGLVEDQQSNMLHNTNSKFSLTNGKINTSNNNINNSDILDLDFFNNSFYQSLSEVNYRQRSHPYFPYRRQSSASIAAAVRSARVNRTSTESNRTAAPSDLYNVTIDEILSADPLNLGDLGLMDSDPVSAASTLETPAESDVDDIMPIIMEVVSEQVSASRPSQPSVCSEDTVPEEIEQEQNVDKVNLDNSSQESILSLSEGSDNSDDSDYEAGITRVPSKRARAPEKRGGSNESSSFSLSGRRSSLKAPRARKQTKKTPKVYPPRKPRGSTVTQGDEHDDLNLKSSTASTSSPQSTIPKSTLHAGDSSNDKNISSATVSISGDGFYRCEKCPLERFGRVHDLKRHQISKHNEKTWP</sequence>
<feature type="compositionally biased region" description="Low complexity" evidence="1">
    <location>
        <begin position="421"/>
        <end position="432"/>
    </location>
</feature>
<keyword evidence="3" id="KW-1185">Reference proteome</keyword>
<accession>A0A9P6SWP8</accession>
<feature type="compositionally biased region" description="Low complexity" evidence="1">
    <location>
        <begin position="367"/>
        <end position="379"/>
    </location>
</feature>
<reference evidence="2" key="1">
    <citation type="journal article" date="2020" name="Fungal Divers.">
        <title>Resolving the Mortierellaceae phylogeny through synthesis of multi-gene phylogenetics and phylogenomics.</title>
        <authorList>
            <person name="Vandepol N."/>
            <person name="Liber J."/>
            <person name="Desiro A."/>
            <person name="Na H."/>
            <person name="Kennedy M."/>
            <person name="Barry K."/>
            <person name="Grigoriev I.V."/>
            <person name="Miller A.N."/>
            <person name="O'Donnell K."/>
            <person name="Stajich J.E."/>
            <person name="Bonito G."/>
        </authorList>
    </citation>
    <scope>NUCLEOTIDE SEQUENCE</scope>
    <source>
        <strain evidence="2">NRRL 2769</strain>
    </source>
</reference>
<gene>
    <name evidence="2" type="ORF">BGZ80_003115</name>
</gene>
<feature type="compositionally biased region" description="Basic residues" evidence="1">
    <location>
        <begin position="385"/>
        <end position="404"/>
    </location>
</feature>
<feature type="region of interest" description="Disordered" evidence="1">
    <location>
        <begin position="100"/>
        <end position="123"/>
    </location>
</feature>
<feature type="compositionally biased region" description="Polar residues" evidence="1">
    <location>
        <begin position="442"/>
        <end position="455"/>
    </location>
</feature>
<dbReference type="Proteomes" id="UP000703661">
    <property type="component" value="Unassembled WGS sequence"/>
</dbReference>
<feature type="compositionally biased region" description="Polar residues" evidence="1">
    <location>
        <begin position="323"/>
        <end position="338"/>
    </location>
</feature>
<protein>
    <submittedName>
        <fullName evidence="2">Uncharacterized protein</fullName>
    </submittedName>
</protein>
<feature type="region of interest" description="Disordered" evidence="1">
    <location>
        <begin position="30"/>
        <end position="58"/>
    </location>
</feature>
<organism evidence="2 3">
    <name type="scientific">Entomortierella chlamydospora</name>
    <dbReference type="NCBI Taxonomy" id="101097"/>
    <lineage>
        <taxon>Eukaryota</taxon>
        <taxon>Fungi</taxon>
        <taxon>Fungi incertae sedis</taxon>
        <taxon>Mucoromycota</taxon>
        <taxon>Mortierellomycotina</taxon>
        <taxon>Mortierellomycetes</taxon>
        <taxon>Mortierellales</taxon>
        <taxon>Mortierellaceae</taxon>
        <taxon>Entomortierella</taxon>
    </lineage>
</organism>
<name>A0A9P6SWP8_9FUNG</name>
<dbReference type="AlphaFoldDB" id="A0A9P6SWP8"/>